<dbReference type="InterPro" id="IPR036895">
    <property type="entry name" value="Uracil-DNA_glycosylase-like_sf"/>
</dbReference>
<dbReference type="NCBIfam" id="NF003589">
    <property type="entry name" value="PRK05254.1-2"/>
    <property type="match status" value="1"/>
</dbReference>
<sequence length="236" mass="26787">MLYDIETSLPKMMEPEWASVLREEFERSYLLELASFVKRERASEIPIYPPRGEVFNALKSTSFSSVKVVIIGQDPYHGERQAHGLSFSVAKGVRTPPSLKNIYKELINDVAIPPPEHGCLESWACQGVLLLNATLTVRGKTPRSHYGKGWEIFTDKIVEKLIERGSPLVFLLWGRSAKEKILRILRNRENNDHLILTSPHPSPYSAHTGFFGCNHFSKTNQFLISKGLAPIDWTVR</sequence>
<comment type="similarity">
    <text evidence="3 9 11">Belongs to the uracil-DNA glycosylase (UDG) superfamily. UNG family.</text>
</comment>
<evidence type="ECO:0000256" key="6">
    <source>
        <dbReference type="ARBA" id="ARBA00022763"/>
    </source>
</evidence>
<dbReference type="SMART" id="SM00987">
    <property type="entry name" value="UreE_C"/>
    <property type="match status" value="1"/>
</dbReference>
<evidence type="ECO:0000313" key="13">
    <source>
        <dbReference type="EMBL" id="MBN4067419.1"/>
    </source>
</evidence>
<comment type="catalytic activity">
    <reaction evidence="1 9 11">
        <text>Hydrolyzes single-stranded DNA or mismatched double-stranded DNA and polynucleotides, releasing free uracil.</text>
        <dbReference type="EC" id="3.2.2.27"/>
    </reaction>
</comment>
<dbReference type="PANTHER" id="PTHR11264:SF0">
    <property type="entry name" value="URACIL-DNA GLYCOSYLASE"/>
    <property type="match status" value="1"/>
</dbReference>
<feature type="domain" description="Uracil-DNA glycosylase-like" evidence="12">
    <location>
        <begin position="59"/>
        <end position="223"/>
    </location>
</feature>
<dbReference type="PROSITE" id="PS00130">
    <property type="entry name" value="U_DNA_GLYCOSYLASE"/>
    <property type="match status" value="1"/>
</dbReference>
<keyword evidence="9" id="KW-0963">Cytoplasm</keyword>
<name>A0ABS3AT81_9BACT</name>
<dbReference type="SMART" id="SM00986">
    <property type="entry name" value="UDG"/>
    <property type="match status" value="1"/>
</dbReference>
<evidence type="ECO:0000256" key="8">
    <source>
        <dbReference type="ARBA" id="ARBA00023204"/>
    </source>
</evidence>
<keyword evidence="6 9" id="KW-0227">DNA damage</keyword>
<evidence type="ECO:0000256" key="5">
    <source>
        <dbReference type="ARBA" id="ARBA00018429"/>
    </source>
</evidence>
<comment type="subcellular location">
    <subcellularLocation>
        <location evidence="9">Cytoplasm</location>
    </subcellularLocation>
</comment>
<dbReference type="HAMAP" id="MF_00148">
    <property type="entry name" value="UDG"/>
    <property type="match status" value="1"/>
</dbReference>
<dbReference type="NCBIfam" id="NF003588">
    <property type="entry name" value="PRK05254.1-1"/>
    <property type="match status" value="1"/>
</dbReference>
<comment type="function">
    <text evidence="2 9 11">Excises uracil residues from the DNA which can arise as a result of misincorporation of dUMP residues by DNA polymerase or due to deamination of cytosine.</text>
</comment>
<evidence type="ECO:0000256" key="4">
    <source>
        <dbReference type="ARBA" id="ARBA00012030"/>
    </source>
</evidence>
<dbReference type="NCBIfam" id="TIGR00628">
    <property type="entry name" value="ung"/>
    <property type="match status" value="1"/>
</dbReference>
<organism evidence="13 14">
    <name type="scientific">Simkania negevensis</name>
    <dbReference type="NCBI Taxonomy" id="83561"/>
    <lineage>
        <taxon>Bacteria</taxon>
        <taxon>Pseudomonadati</taxon>
        <taxon>Chlamydiota</taxon>
        <taxon>Chlamydiia</taxon>
        <taxon>Parachlamydiales</taxon>
        <taxon>Simkaniaceae</taxon>
        <taxon>Simkania</taxon>
    </lineage>
</organism>
<dbReference type="CDD" id="cd10027">
    <property type="entry name" value="UDG-F1-like"/>
    <property type="match status" value="1"/>
</dbReference>
<accession>A0ABS3AT81</accession>
<protein>
    <recommendedName>
        <fullName evidence="5 9">Uracil-DNA glycosylase</fullName>
        <shortName evidence="9">UDG</shortName>
        <ecNumber evidence="4 9">3.2.2.27</ecNumber>
    </recommendedName>
</protein>
<evidence type="ECO:0000256" key="11">
    <source>
        <dbReference type="RuleBase" id="RU003780"/>
    </source>
</evidence>
<evidence type="ECO:0000313" key="14">
    <source>
        <dbReference type="Proteomes" id="UP000722121"/>
    </source>
</evidence>
<comment type="caution">
    <text evidence="13">The sequence shown here is derived from an EMBL/GenBank/DDBJ whole genome shotgun (WGS) entry which is preliminary data.</text>
</comment>
<dbReference type="NCBIfam" id="NF003592">
    <property type="entry name" value="PRK05254.1-5"/>
    <property type="match status" value="1"/>
</dbReference>
<evidence type="ECO:0000256" key="1">
    <source>
        <dbReference type="ARBA" id="ARBA00001400"/>
    </source>
</evidence>
<evidence type="ECO:0000256" key="7">
    <source>
        <dbReference type="ARBA" id="ARBA00022801"/>
    </source>
</evidence>
<dbReference type="SUPFAM" id="SSF52141">
    <property type="entry name" value="Uracil-DNA glycosylase-like"/>
    <property type="match status" value="1"/>
</dbReference>
<dbReference type="EC" id="3.2.2.27" evidence="4 9"/>
<proteinExistence type="inferred from homology"/>
<reference evidence="13 14" key="1">
    <citation type="submission" date="2021-02" db="EMBL/GenBank/DDBJ databases">
        <title>Activity-based single-cell genomes from oceanic crustal fluid captures similar information to metagenomic and metatranscriptomic surveys with orders of magnitude less sampling.</title>
        <authorList>
            <person name="D'Angelo T.S."/>
            <person name="Orcutt B.N."/>
        </authorList>
    </citation>
    <scope>NUCLEOTIDE SEQUENCE [LARGE SCALE GENOMIC DNA]</scope>
    <source>
        <strain evidence="13">AH-315-G07</strain>
    </source>
</reference>
<feature type="active site" description="Proton acceptor" evidence="9 10">
    <location>
        <position position="74"/>
    </location>
</feature>
<evidence type="ECO:0000256" key="10">
    <source>
        <dbReference type="PROSITE-ProRule" id="PRU10072"/>
    </source>
</evidence>
<dbReference type="Gene3D" id="3.40.470.10">
    <property type="entry name" value="Uracil-DNA glycosylase-like domain"/>
    <property type="match status" value="1"/>
</dbReference>
<keyword evidence="8 9" id="KW-0234">DNA repair</keyword>
<dbReference type="InterPro" id="IPR018085">
    <property type="entry name" value="Ura-DNA_Glyclase_AS"/>
</dbReference>
<keyword evidence="13" id="KW-0326">Glycosidase</keyword>
<evidence type="ECO:0000259" key="12">
    <source>
        <dbReference type="SMART" id="SM00986"/>
    </source>
</evidence>
<dbReference type="InterPro" id="IPR002043">
    <property type="entry name" value="UDG_fam1"/>
</dbReference>
<evidence type="ECO:0000256" key="3">
    <source>
        <dbReference type="ARBA" id="ARBA00008184"/>
    </source>
</evidence>
<dbReference type="Proteomes" id="UP000722121">
    <property type="component" value="Unassembled WGS sequence"/>
</dbReference>
<dbReference type="NCBIfam" id="NF003591">
    <property type="entry name" value="PRK05254.1-4"/>
    <property type="match status" value="1"/>
</dbReference>
<evidence type="ECO:0000256" key="2">
    <source>
        <dbReference type="ARBA" id="ARBA00002631"/>
    </source>
</evidence>
<keyword evidence="14" id="KW-1185">Reference proteome</keyword>
<dbReference type="EMBL" id="JAFITR010000138">
    <property type="protein sequence ID" value="MBN4067419.1"/>
    <property type="molecule type" value="Genomic_DNA"/>
</dbReference>
<dbReference type="GO" id="GO:0004844">
    <property type="term" value="F:uracil DNA N-glycosylase activity"/>
    <property type="evidence" value="ECO:0007669"/>
    <property type="project" value="UniProtKB-EC"/>
</dbReference>
<dbReference type="PANTHER" id="PTHR11264">
    <property type="entry name" value="URACIL-DNA GLYCOSYLASE"/>
    <property type="match status" value="1"/>
</dbReference>
<evidence type="ECO:0000256" key="9">
    <source>
        <dbReference type="HAMAP-Rule" id="MF_00148"/>
    </source>
</evidence>
<dbReference type="InterPro" id="IPR005122">
    <property type="entry name" value="Uracil-DNA_glycosylase-like"/>
</dbReference>
<keyword evidence="7 9" id="KW-0378">Hydrolase</keyword>
<dbReference type="Pfam" id="PF03167">
    <property type="entry name" value="UDG"/>
    <property type="match status" value="1"/>
</dbReference>
<gene>
    <name evidence="9 13" type="primary">ung</name>
    <name evidence="13" type="ORF">JYU14_04985</name>
</gene>